<gene>
    <name evidence="2" type="ORF">S01H1_73207</name>
</gene>
<name>X0WC81_9ZZZZ</name>
<organism evidence="2">
    <name type="scientific">marine sediment metagenome</name>
    <dbReference type="NCBI Taxonomy" id="412755"/>
    <lineage>
        <taxon>unclassified sequences</taxon>
        <taxon>metagenomes</taxon>
        <taxon>ecological metagenomes</taxon>
    </lineage>
</organism>
<comment type="caution">
    <text evidence="2">The sequence shown here is derived from an EMBL/GenBank/DDBJ whole genome shotgun (WGS) entry which is preliminary data.</text>
</comment>
<dbReference type="InterPro" id="IPR054238">
    <property type="entry name" value="DUF6965"/>
</dbReference>
<protein>
    <recommendedName>
        <fullName evidence="1">DUF6965 domain-containing protein</fullName>
    </recommendedName>
</protein>
<proteinExistence type="predicted"/>
<accession>X0WC81</accession>
<sequence>MHIDELEIYFQTFGYVDYDIEIQPGVTVPANCAEKFVNNTILSLRSHPGNQRFKPYYMQLLKYYQIVKWGK</sequence>
<dbReference type="AlphaFoldDB" id="X0WC81"/>
<feature type="domain" description="DUF6965" evidence="1">
    <location>
        <begin position="1"/>
        <end position="67"/>
    </location>
</feature>
<dbReference type="EMBL" id="BARS01048902">
    <property type="protein sequence ID" value="GAG28529.1"/>
    <property type="molecule type" value="Genomic_DNA"/>
</dbReference>
<evidence type="ECO:0000259" key="1">
    <source>
        <dbReference type="Pfam" id="PF22292"/>
    </source>
</evidence>
<dbReference type="Pfam" id="PF22292">
    <property type="entry name" value="DUF6965"/>
    <property type="match status" value="1"/>
</dbReference>
<evidence type="ECO:0000313" key="2">
    <source>
        <dbReference type="EMBL" id="GAG28529.1"/>
    </source>
</evidence>
<reference evidence="2" key="1">
    <citation type="journal article" date="2014" name="Front. Microbiol.">
        <title>High frequency of phylogenetically diverse reductive dehalogenase-homologous genes in deep subseafloor sedimentary metagenomes.</title>
        <authorList>
            <person name="Kawai M."/>
            <person name="Futagami T."/>
            <person name="Toyoda A."/>
            <person name="Takaki Y."/>
            <person name="Nishi S."/>
            <person name="Hori S."/>
            <person name="Arai W."/>
            <person name="Tsubouchi T."/>
            <person name="Morono Y."/>
            <person name="Uchiyama I."/>
            <person name="Ito T."/>
            <person name="Fujiyama A."/>
            <person name="Inagaki F."/>
            <person name="Takami H."/>
        </authorList>
    </citation>
    <scope>NUCLEOTIDE SEQUENCE</scope>
    <source>
        <strain evidence="2">Expedition CK06-06</strain>
    </source>
</reference>